<dbReference type="Proteomes" id="UP001061298">
    <property type="component" value="Chromosome"/>
</dbReference>
<sequence length="341" mass="36802">MAREAGTSRSTASRALSGQGYVAAHIREDVLAAAQRIGYVPDALARTLKAQRSNVVGLLVSDLRNQFYAELAAGVEQALRAAGYQMVLVDDHGDPQQELDGAKAFVAMRATGVVLTPAAAAATELLVERGVSVVEADRRSGARGCDSVIIDSEYGAREATRHLLELGHRRIALLIDETKWATGAERLRGYRAAHRAADVPLDRRLVLDLEFQAADARSRVAELLDQHPDVTAIFAVNNLMAETAWLELRRRGLAVPRDVSLVSFDDLAWMRMVEPGLTAVAQPTYDMGRRAAELLLGRVAEREAAAESKRGPGRRRIQETLEPTLVLRGSTAAPAASPTGA</sequence>
<dbReference type="InterPro" id="IPR001761">
    <property type="entry name" value="Peripla_BP/Lac1_sug-bd_dom"/>
</dbReference>
<dbReference type="CDD" id="cd01392">
    <property type="entry name" value="HTH_LacI"/>
    <property type="match status" value="1"/>
</dbReference>
<dbReference type="Gene3D" id="3.40.50.2300">
    <property type="match status" value="2"/>
</dbReference>
<dbReference type="PANTHER" id="PTHR30146">
    <property type="entry name" value="LACI-RELATED TRANSCRIPTIONAL REPRESSOR"/>
    <property type="match status" value="1"/>
</dbReference>
<feature type="region of interest" description="Disordered" evidence="4">
    <location>
        <begin position="305"/>
        <end position="341"/>
    </location>
</feature>
<accession>A0ABY6E0E9</accession>
<evidence type="ECO:0000259" key="5">
    <source>
        <dbReference type="PROSITE" id="PS50932"/>
    </source>
</evidence>
<dbReference type="SUPFAM" id="SSF47413">
    <property type="entry name" value="lambda repressor-like DNA-binding domains"/>
    <property type="match status" value="1"/>
</dbReference>
<dbReference type="InterPro" id="IPR028082">
    <property type="entry name" value="Peripla_BP_I"/>
</dbReference>
<dbReference type="SMART" id="SM00354">
    <property type="entry name" value="HTH_LACI"/>
    <property type="match status" value="1"/>
</dbReference>
<dbReference type="SUPFAM" id="SSF53822">
    <property type="entry name" value="Periplasmic binding protein-like I"/>
    <property type="match status" value="1"/>
</dbReference>
<protein>
    <submittedName>
        <fullName evidence="6">LacI family transcriptional regulator</fullName>
    </submittedName>
</protein>
<dbReference type="Pfam" id="PF00532">
    <property type="entry name" value="Peripla_BP_1"/>
    <property type="match status" value="1"/>
</dbReference>
<evidence type="ECO:0000256" key="4">
    <source>
        <dbReference type="SAM" id="MobiDB-lite"/>
    </source>
</evidence>
<proteinExistence type="predicted"/>
<evidence type="ECO:0000256" key="1">
    <source>
        <dbReference type="ARBA" id="ARBA00023015"/>
    </source>
</evidence>
<dbReference type="InterPro" id="IPR010982">
    <property type="entry name" value="Lambda_DNA-bd_dom_sf"/>
</dbReference>
<evidence type="ECO:0000256" key="2">
    <source>
        <dbReference type="ARBA" id="ARBA00023125"/>
    </source>
</evidence>
<dbReference type="CDD" id="cd06285">
    <property type="entry name" value="PBP1_LacI-like"/>
    <property type="match status" value="1"/>
</dbReference>
<dbReference type="EMBL" id="CP106793">
    <property type="protein sequence ID" value="UXY17563.1"/>
    <property type="molecule type" value="Genomic_DNA"/>
</dbReference>
<evidence type="ECO:0000313" key="7">
    <source>
        <dbReference type="Proteomes" id="UP001061298"/>
    </source>
</evidence>
<evidence type="ECO:0000313" key="6">
    <source>
        <dbReference type="EMBL" id="UXY17563.1"/>
    </source>
</evidence>
<gene>
    <name evidence="6" type="ORF">N8I84_01370</name>
</gene>
<dbReference type="RefSeq" id="WP_263227511.1">
    <property type="nucleotide sequence ID" value="NZ_CP106793.1"/>
</dbReference>
<keyword evidence="3" id="KW-0804">Transcription</keyword>
<feature type="compositionally biased region" description="Low complexity" evidence="4">
    <location>
        <begin position="329"/>
        <end position="341"/>
    </location>
</feature>
<dbReference type="InterPro" id="IPR000843">
    <property type="entry name" value="HTH_LacI"/>
</dbReference>
<evidence type="ECO:0000256" key="3">
    <source>
        <dbReference type="ARBA" id="ARBA00023163"/>
    </source>
</evidence>
<dbReference type="PANTHER" id="PTHR30146:SF138">
    <property type="entry name" value="TRANSCRIPTIONAL REGULATORY PROTEIN"/>
    <property type="match status" value="1"/>
</dbReference>
<reference evidence="6" key="1">
    <citation type="submission" date="2022-10" db="EMBL/GenBank/DDBJ databases">
        <authorList>
            <person name="Mo P."/>
        </authorList>
    </citation>
    <scope>NUCLEOTIDE SEQUENCE</scope>
    <source>
        <strain evidence="6">HUAS 13-4</strain>
    </source>
</reference>
<name>A0ABY6E0E9_9ACTN</name>
<dbReference type="Gene3D" id="1.10.260.40">
    <property type="entry name" value="lambda repressor-like DNA-binding domains"/>
    <property type="match status" value="1"/>
</dbReference>
<dbReference type="PROSITE" id="PS50932">
    <property type="entry name" value="HTH_LACI_2"/>
    <property type="match status" value="1"/>
</dbReference>
<dbReference type="Pfam" id="PF00356">
    <property type="entry name" value="LacI"/>
    <property type="match status" value="1"/>
</dbReference>
<keyword evidence="2" id="KW-0238">DNA-binding</keyword>
<keyword evidence="1" id="KW-0805">Transcription regulation</keyword>
<keyword evidence="7" id="KW-1185">Reference proteome</keyword>
<feature type="domain" description="HTH lacI-type" evidence="5">
    <location>
        <begin position="1"/>
        <end position="50"/>
    </location>
</feature>
<organism evidence="6 7">
    <name type="scientific">Streptomyces cynarae</name>
    <dbReference type="NCBI Taxonomy" id="2981134"/>
    <lineage>
        <taxon>Bacteria</taxon>
        <taxon>Bacillati</taxon>
        <taxon>Actinomycetota</taxon>
        <taxon>Actinomycetes</taxon>
        <taxon>Kitasatosporales</taxon>
        <taxon>Streptomycetaceae</taxon>
        <taxon>Streptomyces</taxon>
    </lineage>
</organism>